<evidence type="ECO:0000313" key="9">
    <source>
        <dbReference type="Proteomes" id="UP000318937"/>
    </source>
</evidence>
<comment type="caution">
    <text evidence="8">The sequence shown here is derived from an EMBL/GenBank/DDBJ whole genome shotgun (WGS) entry which is preliminary data.</text>
</comment>
<evidence type="ECO:0000256" key="2">
    <source>
        <dbReference type="ARBA" id="ARBA00022475"/>
    </source>
</evidence>
<protein>
    <submittedName>
        <fullName evidence="8">Aromatic acid exporter family protein</fullName>
    </submittedName>
</protein>
<dbReference type="PANTHER" id="PTHR40064:SF1">
    <property type="entry name" value="MEMBRANE PROTEIN"/>
    <property type="match status" value="1"/>
</dbReference>
<evidence type="ECO:0000256" key="5">
    <source>
        <dbReference type="ARBA" id="ARBA00023136"/>
    </source>
</evidence>
<feature type="transmembrane region" description="Helical" evidence="6">
    <location>
        <begin position="128"/>
        <end position="148"/>
    </location>
</feature>
<dbReference type="InterPro" id="IPR021062">
    <property type="entry name" value="ArAE_1_C"/>
</dbReference>
<dbReference type="GO" id="GO:0005886">
    <property type="term" value="C:plasma membrane"/>
    <property type="evidence" value="ECO:0007669"/>
    <property type="project" value="UniProtKB-SubCell"/>
</dbReference>
<feature type="domain" description="Putative aromatic acid exporter C-terminal" evidence="7">
    <location>
        <begin position="150"/>
        <end position="315"/>
    </location>
</feature>
<accession>A0A544TJ29</accession>
<dbReference type="PANTHER" id="PTHR40064">
    <property type="entry name" value="MEMBRANE PROTEIN-RELATED"/>
    <property type="match status" value="1"/>
</dbReference>
<organism evidence="8 9">
    <name type="scientific">Psychrobacillus soli</name>
    <dbReference type="NCBI Taxonomy" id="1543965"/>
    <lineage>
        <taxon>Bacteria</taxon>
        <taxon>Bacillati</taxon>
        <taxon>Bacillota</taxon>
        <taxon>Bacilli</taxon>
        <taxon>Bacillales</taxon>
        <taxon>Bacillaceae</taxon>
        <taxon>Psychrobacillus</taxon>
    </lineage>
</organism>
<reference evidence="8 9" key="1">
    <citation type="submission" date="2019-05" db="EMBL/GenBank/DDBJ databases">
        <title>Psychrobacillus vulpis sp. nov., a new species isolated from feces of a red fox that inhabits in The Tablas de Daimiel Natural Park, Albacete, Spain.</title>
        <authorList>
            <person name="Rodriguez M."/>
            <person name="Reina J.C."/>
            <person name="Bejar V."/>
            <person name="Llamas I."/>
        </authorList>
    </citation>
    <scope>NUCLEOTIDE SEQUENCE [LARGE SCALE GENOMIC DNA]</scope>
    <source>
        <strain evidence="8 9">NHI-2</strain>
    </source>
</reference>
<feature type="transmembrane region" description="Helical" evidence="6">
    <location>
        <begin position="63"/>
        <end position="95"/>
    </location>
</feature>
<gene>
    <name evidence="8" type="ORF">FG383_05245</name>
</gene>
<dbReference type="EMBL" id="VDGG01000008">
    <property type="protein sequence ID" value="TQR17459.1"/>
    <property type="molecule type" value="Genomic_DNA"/>
</dbReference>
<evidence type="ECO:0000313" key="8">
    <source>
        <dbReference type="EMBL" id="TQR17459.1"/>
    </source>
</evidence>
<keyword evidence="5 6" id="KW-0472">Membrane</keyword>
<dbReference type="InterPro" id="IPR052984">
    <property type="entry name" value="UPF0421"/>
</dbReference>
<comment type="subcellular location">
    <subcellularLocation>
        <location evidence="1">Cell membrane</location>
        <topology evidence="1">Multi-pass membrane protein</topology>
    </subcellularLocation>
</comment>
<dbReference type="InterPro" id="IPR010343">
    <property type="entry name" value="ArAE_1"/>
</dbReference>
<evidence type="ECO:0000256" key="3">
    <source>
        <dbReference type="ARBA" id="ARBA00022692"/>
    </source>
</evidence>
<keyword evidence="2" id="KW-1003">Cell membrane</keyword>
<keyword evidence="3 6" id="KW-0812">Transmembrane</keyword>
<dbReference type="InterPro" id="IPR038323">
    <property type="entry name" value="ArAE_1_C_sf"/>
</dbReference>
<dbReference type="AlphaFoldDB" id="A0A544TJ29"/>
<dbReference type="Proteomes" id="UP000318937">
    <property type="component" value="Unassembled WGS sequence"/>
</dbReference>
<sequence length="323" mass="37443">MMHMIGMGYRTIKTAIGAGLAIWIASLFDLEFGSFAAIIVIMCIEKTKKKTLHSIQKKFFASLLSLILGSICFEVLGYHPIVLTLFILLFVPILIKLRIQEGFVTSIVIISHIYTVKEANLENLLNELYIIFIGIGIAVLVNSIMPSFKKEIEKYKTEIENKFSVILSQFSAFLQESEQKWDGKELVEVENILNQAKNITIQDVENHLLRKENKDYYYLEMREDQLEILKRMVDILSIVSSSELDVKQRGMLANIFQYISQHVDSGDTTIALKLLEEYEESIRETELPKSREEFEVRANLFYLNFEIKNYLIIKKNIYKRSKD</sequence>
<dbReference type="OrthoDB" id="357521at2"/>
<keyword evidence="4 6" id="KW-1133">Transmembrane helix</keyword>
<evidence type="ECO:0000256" key="1">
    <source>
        <dbReference type="ARBA" id="ARBA00004651"/>
    </source>
</evidence>
<dbReference type="Pfam" id="PF11728">
    <property type="entry name" value="ArAE_1_C"/>
    <property type="match status" value="1"/>
</dbReference>
<feature type="transmembrane region" description="Helical" evidence="6">
    <location>
        <begin position="20"/>
        <end position="42"/>
    </location>
</feature>
<dbReference type="Pfam" id="PF06081">
    <property type="entry name" value="ArAE_1"/>
    <property type="match status" value="1"/>
</dbReference>
<keyword evidence="9" id="KW-1185">Reference proteome</keyword>
<name>A0A544TJ29_9BACI</name>
<dbReference type="Gene3D" id="1.20.120.940">
    <property type="entry name" value="Putative aromatic acid exporter, C-terminal domain"/>
    <property type="match status" value="1"/>
</dbReference>
<evidence type="ECO:0000256" key="4">
    <source>
        <dbReference type="ARBA" id="ARBA00022989"/>
    </source>
</evidence>
<proteinExistence type="predicted"/>
<evidence type="ECO:0000256" key="6">
    <source>
        <dbReference type="SAM" id="Phobius"/>
    </source>
</evidence>
<evidence type="ECO:0000259" key="7">
    <source>
        <dbReference type="Pfam" id="PF11728"/>
    </source>
</evidence>